<evidence type="ECO:0000256" key="2">
    <source>
        <dbReference type="ARBA" id="ARBA00022729"/>
    </source>
</evidence>
<dbReference type="Pfam" id="PF00497">
    <property type="entry name" value="SBP_bac_3"/>
    <property type="match status" value="1"/>
</dbReference>
<proteinExistence type="inferred from homology"/>
<comment type="similarity">
    <text evidence="1">Belongs to the bacterial solute-binding protein 3 family.</text>
</comment>
<evidence type="ECO:0000313" key="6">
    <source>
        <dbReference type="Proteomes" id="UP000527352"/>
    </source>
</evidence>
<reference evidence="5 6" key="1">
    <citation type="submission" date="2020-04" db="EMBL/GenBank/DDBJ databases">
        <title>The first description of lens atrophy caused by putative novel Shewanella sp. that is a new emerging pathogen for cultured rainbow trout?</title>
        <authorList>
            <person name="Saticioglu I.B."/>
            <person name="Duman M."/>
            <person name="Altun S."/>
        </authorList>
    </citation>
    <scope>NUCLEOTIDE SEQUENCE [LARGE SCALE GENOMIC DNA]</scope>
    <source>
        <strain evidence="5 6">S-1</strain>
    </source>
</reference>
<keyword evidence="2" id="KW-0732">Signal</keyword>
<organism evidence="5 6">
    <name type="scientific">Shewanella oncorhynchi</name>
    <dbReference type="NCBI Taxonomy" id="2726434"/>
    <lineage>
        <taxon>Bacteria</taxon>
        <taxon>Pseudomonadati</taxon>
        <taxon>Pseudomonadota</taxon>
        <taxon>Gammaproteobacteria</taxon>
        <taxon>Alteromonadales</taxon>
        <taxon>Shewanellaceae</taxon>
        <taxon>Shewanella</taxon>
    </lineage>
</organism>
<name>A0ABX1KLE6_9GAMM</name>
<evidence type="ECO:0000256" key="3">
    <source>
        <dbReference type="SAM" id="Phobius"/>
    </source>
</evidence>
<gene>
    <name evidence="5" type="ORF">HGO26_09025</name>
</gene>
<sequence length="283" mass="32143">MLNAAYKFAGISMYFKSILVSLPSVYAILCVLGCGFFAGIIVAAEVQSATFSNVLRADFRHRPPEMVLDERTNTMTSPLKDILEEAAAKVGYRVEWSARPFARSIHELRVGTVDIVPRTIRDEEREAFVRFLGPIGTQTRDILFLVKAGEEGRIKSYEDLYQVTVGVKRGTVYFERFNTDPALRKIESTDDENMARMFIMGRFDTMVVLDRAAIENAFKQLGYDRFSYADYRQSNRIEHYFGMSRNSTHAAIFDELNRALLDMAASGRVKQIYQAYGLAAEVE</sequence>
<dbReference type="InterPro" id="IPR001638">
    <property type="entry name" value="Solute-binding_3/MltF_N"/>
</dbReference>
<dbReference type="PANTHER" id="PTHR35936">
    <property type="entry name" value="MEMBRANE-BOUND LYTIC MUREIN TRANSGLYCOSYLASE F"/>
    <property type="match status" value="1"/>
</dbReference>
<protein>
    <submittedName>
        <fullName evidence="5">Amino acid ABC transporter substrate-binding protein</fullName>
    </submittedName>
</protein>
<dbReference type="EMBL" id="JABAEB010000005">
    <property type="protein sequence ID" value="NLQ23018.1"/>
    <property type="molecule type" value="Genomic_DNA"/>
</dbReference>
<feature type="domain" description="Solute-binding protein family 3/N-terminal" evidence="4">
    <location>
        <begin position="72"/>
        <end position="280"/>
    </location>
</feature>
<evidence type="ECO:0000256" key="1">
    <source>
        <dbReference type="ARBA" id="ARBA00010333"/>
    </source>
</evidence>
<dbReference type="SUPFAM" id="SSF53850">
    <property type="entry name" value="Periplasmic binding protein-like II"/>
    <property type="match status" value="1"/>
</dbReference>
<dbReference type="PANTHER" id="PTHR35936:SF17">
    <property type="entry name" value="ARGININE-BINDING EXTRACELLULAR PROTEIN ARTP"/>
    <property type="match status" value="1"/>
</dbReference>
<feature type="transmembrane region" description="Helical" evidence="3">
    <location>
        <begin position="25"/>
        <end position="46"/>
    </location>
</feature>
<keyword evidence="3" id="KW-0812">Transmembrane</keyword>
<evidence type="ECO:0000313" key="5">
    <source>
        <dbReference type="EMBL" id="NLQ23018.1"/>
    </source>
</evidence>
<comment type="caution">
    <text evidence="5">The sequence shown here is derived from an EMBL/GenBank/DDBJ whole genome shotgun (WGS) entry which is preliminary data.</text>
</comment>
<dbReference type="Gene3D" id="3.40.190.10">
    <property type="entry name" value="Periplasmic binding protein-like II"/>
    <property type="match status" value="2"/>
</dbReference>
<dbReference type="SMART" id="SM00062">
    <property type="entry name" value="PBPb"/>
    <property type="match status" value="1"/>
</dbReference>
<evidence type="ECO:0000259" key="4">
    <source>
        <dbReference type="SMART" id="SM00062"/>
    </source>
</evidence>
<dbReference type="Proteomes" id="UP000527352">
    <property type="component" value="Unassembled WGS sequence"/>
</dbReference>
<keyword evidence="3" id="KW-1133">Transmembrane helix</keyword>
<keyword evidence="3" id="KW-0472">Membrane</keyword>
<keyword evidence="6" id="KW-1185">Reference proteome</keyword>
<accession>A0ABX1KLE6</accession>